<feature type="region of interest" description="Disordered" evidence="10">
    <location>
        <begin position="139"/>
        <end position="225"/>
    </location>
</feature>
<evidence type="ECO:0000256" key="3">
    <source>
        <dbReference type="ARBA" id="ARBA00022475"/>
    </source>
</evidence>
<dbReference type="PRINTS" id="PR01506">
    <property type="entry name" value="TATBPROTEIN"/>
</dbReference>
<feature type="compositionally biased region" description="Low complexity" evidence="10">
    <location>
        <begin position="153"/>
        <end position="163"/>
    </location>
</feature>
<evidence type="ECO:0000256" key="4">
    <source>
        <dbReference type="ARBA" id="ARBA00022692"/>
    </source>
</evidence>
<evidence type="ECO:0000256" key="10">
    <source>
        <dbReference type="SAM" id="MobiDB-lite"/>
    </source>
</evidence>
<feature type="compositionally biased region" description="Low complexity" evidence="10">
    <location>
        <begin position="188"/>
        <end position="209"/>
    </location>
</feature>
<dbReference type="PANTHER" id="PTHR33162:SF1">
    <property type="entry name" value="SEC-INDEPENDENT PROTEIN TRANSLOCASE PROTEIN TATA, CHLOROPLASTIC"/>
    <property type="match status" value="1"/>
</dbReference>
<evidence type="ECO:0000256" key="8">
    <source>
        <dbReference type="ARBA" id="ARBA00023136"/>
    </source>
</evidence>
<comment type="similarity">
    <text evidence="9">Belongs to the TatB family.</text>
</comment>
<dbReference type="InterPro" id="IPR018448">
    <property type="entry name" value="TatB"/>
</dbReference>
<accession>A0A1L7AED9</accession>
<feature type="compositionally biased region" description="Low complexity" evidence="10">
    <location>
        <begin position="99"/>
        <end position="112"/>
    </location>
</feature>
<feature type="region of interest" description="Disordered" evidence="10">
    <location>
        <begin position="86"/>
        <end position="112"/>
    </location>
</feature>
<keyword evidence="8 9" id="KW-0472">Membrane</keyword>
<protein>
    <recommendedName>
        <fullName evidence="9">Sec-independent protein translocase protein TatB</fullName>
    </recommendedName>
</protein>
<dbReference type="HAMAP" id="MF_00237">
    <property type="entry name" value="TatB"/>
    <property type="match status" value="1"/>
</dbReference>
<dbReference type="InterPro" id="IPR003369">
    <property type="entry name" value="TatA/B/E"/>
</dbReference>
<evidence type="ECO:0000256" key="6">
    <source>
        <dbReference type="ARBA" id="ARBA00022989"/>
    </source>
</evidence>
<keyword evidence="5 9" id="KW-0653">Protein transport</keyword>
<evidence type="ECO:0000256" key="1">
    <source>
        <dbReference type="ARBA" id="ARBA00004167"/>
    </source>
</evidence>
<dbReference type="KEGG" id="rgi:RGI145_08330"/>
<keyword evidence="2 9" id="KW-0813">Transport</keyword>
<dbReference type="Gene3D" id="1.20.5.3310">
    <property type="match status" value="1"/>
</dbReference>
<proteinExistence type="inferred from homology"/>
<evidence type="ECO:0000256" key="9">
    <source>
        <dbReference type="HAMAP-Rule" id="MF_00237"/>
    </source>
</evidence>
<comment type="subunit">
    <text evidence="9">The Tat system comprises two distinct complexes: a TatABC complex, containing multiple copies of TatA, TatB and TatC subunits, and a separate TatA complex, containing only TatA subunits. Substrates initially bind to the TatABC complex, which probably triggers association of the separate TatA complex to form the active translocon.</text>
</comment>
<evidence type="ECO:0000313" key="12">
    <source>
        <dbReference type="Proteomes" id="UP000185494"/>
    </source>
</evidence>
<reference evidence="11 12" key="1">
    <citation type="submission" date="2016-05" db="EMBL/GenBank/DDBJ databases">
        <title>Complete Genome and Methylome Analysis of Psychrotrophic Bacterial Isolates from Antarctic Lake Untersee.</title>
        <authorList>
            <person name="Fomenkov A."/>
            <person name="Akimov V.N."/>
            <person name="Vasilyeva L.V."/>
            <person name="Andersen D."/>
            <person name="Vincze T."/>
            <person name="Roberts R.J."/>
        </authorList>
    </citation>
    <scope>NUCLEOTIDE SEQUENCE [LARGE SCALE GENOMIC DNA]</scope>
    <source>
        <strain evidence="11 12">U14-5</strain>
    </source>
</reference>
<evidence type="ECO:0000256" key="5">
    <source>
        <dbReference type="ARBA" id="ARBA00022927"/>
    </source>
</evidence>
<keyword evidence="7 9" id="KW-0811">Translocation</keyword>
<comment type="function">
    <text evidence="9">Part of the twin-arginine translocation (Tat) system that transports large folded proteins containing a characteristic twin-arginine motif in their signal peptide across membranes. Together with TatC, TatB is part of a receptor directly interacting with Tat signal peptides. TatB may form an oligomeric binding site that transiently accommodates folded Tat precursor proteins before their translocation.</text>
</comment>
<comment type="subcellular location">
    <subcellularLocation>
        <location evidence="9">Cell membrane</location>
        <topology evidence="9">Single-pass membrane protein</topology>
    </subcellularLocation>
    <subcellularLocation>
        <location evidence="1">Membrane</location>
        <topology evidence="1">Single-pass membrane protein</topology>
    </subcellularLocation>
</comment>
<dbReference type="NCBIfam" id="TIGR01410">
    <property type="entry name" value="tatB"/>
    <property type="match status" value="1"/>
</dbReference>
<evidence type="ECO:0000313" key="11">
    <source>
        <dbReference type="EMBL" id="APT57100.1"/>
    </source>
</evidence>
<evidence type="ECO:0000256" key="2">
    <source>
        <dbReference type="ARBA" id="ARBA00022448"/>
    </source>
</evidence>
<keyword evidence="3 9" id="KW-1003">Cell membrane</keyword>
<dbReference type="PANTHER" id="PTHR33162">
    <property type="entry name" value="SEC-INDEPENDENT PROTEIN TRANSLOCASE PROTEIN TATA, CHLOROPLASTIC"/>
    <property type="match status" value="1"/>
</dbReference>
<gene>
    <name evidence="9" type="primary">tatB</name>
    <name evidence="11" type="ORF">RGI145_08330</name>
</gene>
<dbReference type="STRING" id="257708.RGI145_08330"/>
<keyword evidence="4 9" id="KW-0812">Transmembrane</keyword>
<dbReference type="GO" id="GO:0008320">
    <property type="term" value="F:protein transmembrane transporter activity"/>
    <property type="evidence" value="ECO:0007669"/>
    <property type="project" value="UniProtKB-UniRule"/>
</dbReference>
<evidence type="ECO:0000256" key="7">
    <source>
        <dbReference type="ARBA" id="ARBA00023010"/>
    </source>
</evidence>
<dbReference type="EMBL" id="CP015583">
    <property type="protein sequence ID" value="APT57100.1"/>
    <property type="molecule type" value="Genomic_DNA"/>
</dbReference>
<dbReference type="AlphaFoldDB" id="A0A1L7AED9"/>
<organism evidence="11 12">
    <name type="scientific">Roseomonas gilardii</name>
    <dbReference type="NCBI Taxonomy" id="257708"/>
    <lineage>
        <taxon>Bacteria</taxon>
        <taxon>Pseudomonadati</taxon>
        <taxon>Pseudomonadota</taxon>
        <taxon>Alphaproteobacteria</taxon>
        <taxon>Acetobacterales</taxon>
        <taxon>Roseomonadaceae</taxon>
        <taxon>Roseomonas</taxon>
    </lineage>
</organism>
<dbReference type="Proteomes" id="UP000185494">
    <property type="component" value="Chromosome 1"/>
</dbReference>
<sequence>MFDLAWSEIAVIVVVAIVVIGPKDLPDTIRTVAKGIGKLRRMAGELQGHLDEVVREAKLEDVRDQIRDIRNFDIKGEIQRAVDKDGSIRSALNDDPFRAQPATPSADAAPAVQAAPVGEATPAGAGTDATAVAADPDPARAADAPLSTAPVQEAAAPAGPGEAIPTEPLTPVPASARLQPSPSGTLSVPDATTPARDAAAPAVPPARTVEAQIPPATEPANTHKA</sequence>
<name>A0A1L7AED9_9PROT</name>
<dbReference type="GO" id="GO:0033281">
    <property type="term" value="C:TAT protein transport complex"/>
    <property type="evidence" value="ECO:0007669"/>
    <property type="project" value="UniProtKB-UniRule"/>
</dbReference>
<dbReference type="Pfam" id="PF02416">
    <property type="entry name" value="TatA_B_E"/>
    <property type="match status" value="1"/>
</dbReference>
<dbReference type="RefSeq" id="WP_075797996.1">
    <property type="nucleotide sequence ID" value="NZ_CP015583.1"/>
</dbReference>
<keyword evidence="6 9" id="KW-1133">Transmembrane helix</keyword>
<dbReference type="GO" id="GO:0043953">
    <property type="term" value="P:protein transport by the Tat complex"/>
    <property type="evidence" value="ECO:0007669"/>
    <property type="project" value="UniProtKB-UniRule"/>
</dbReference>